<gene>
    <name evidence="1" type="ordered locus">GALLO_0292</name>
</gene>
<dbReference type="RefSeq" id="WP_012961407.1">
    <property type="nucleotide sequence ID" value="NC_013798.1"/>
</dbReference>
<evidence type="ECO:0000313" key="2">
    <source>
        <dbReference type="Proteomes" id="UP000001517"/>
    </source>
</evidence>
<evidence type="ECO:0000313" key="1">
    <source>
        <dbReference type="EMBL" id="CBI12784.1"/>
    </source>
</evidence>
<dbReference type="EMBL" id="FN597254">
    <property type="protein sequence ID" value="CBI12784.1"/>
    <property type="molecule type" value="Genomic_DNA"/>
</dbReference>
<reference evidence="1 2" key="1">
    <citation type="journal article" date="2010" name="J. Bacteriol.">
        <title>Genome sequence of Streptococcus gallolyticus: insights into its adaptation to the bovine rumen and its ability to cause endocarditis.</title>
        <authorList>
            <person name="Rusniok C."/>
            <person name="Couve E."/>
            <person name="Da Cunha V."/>
            <person name="El Gana R."/>
            <person name="Zidane N."/>
            <person name="Bouchier C."/>
            <person name="Poyart C."/>
            <person name="Leclercq R."/>
            <person name="Trieu-Cuot P."/>
            <person name="Glaser P."/>
        </authorList>
    </citation>
    <scope>NUCLEOTIDE SEQUENCE [LARGE SCALE GENOMIC DNA]</scope>
    <source>
        <strain evidence="1 2">UCN34</strain>
    </source>
</reference>
<accession>A0AA36JW54</accession>
<organism evidence="1 2">
    <name type="scientific">Streptococcus gallolyticus (strain UCN34)</name>
    <dbReference type="NCBI Taxonomy" id="637909"/>
    <lineage>
        <taxon>Bacteria</taxon>
        <taxon>Bacillati</taxon>
        <taxon>Bacillota</taxon>
        <taxon>Bacilli</taxon>
        <taxon>Lactobacillales</taxon>
        <taxon>Streptococcaceae</taxon>
        <taxon>Streptococcus</taxon>
    </lineage>
</organism>
<dbReference type="Proteomes" id="UP000001517">
    <property type="component" value="Chromosome"/>
</dbReference>
<dbReference type="KEGG" id="sga:GALLO_0292"/>
<dbReference type="AlphaFoldDB" id="A0AA36JW54"/>
<protein>
    <submittedName>
        <fullName evidence="1">Uncharacterized protein</fullName>
    </submittedName>
</protein>
<sequence length="160" mass="18490">MTKVLKKLIEENLSPLGIVELIDERYDKFGGYYLLYSLSLTAITPEFSESGTVDIEVSFSDYQELTYELGKYSIPFYVNSKEELKCLLEGIVDLPLPFSVSYEPIKEVTWDRYIVSIDGVKTTRIIELVTMIKVLEDYLSQIEPLLNQNVLKIMKNRENN</sequence>
<name>A0AA36JW54_STRG3</name>
<proteinExistence type="predicted"/>